<evidence type="ECO:0000313" key="2">
    <source>
        <dbReference type="EMBL" id="KKN59406.1"/>
    </source>
</evidence>
<reference evidence="2" key="1">
    <citation type="journal article" date="2015" name="Nature">
        <title>Complex archaea that bridge the gap between prokaryotes and eukaryotes.</title>
        <authorList>
            <person name="Spang A."/>
            <person name="Saw J.H."/>
            <person name="Jorgensen S.L."/>
            <person name="Zaremba-Niedzwiedzka K."/>
            <person name="Martijn J."/>
            <person name="Lind A.E."/>
            <person name="van Eijk R."/>
            <person name="Schleper C."/>
            <person name="Guy L."/>
            <person name="Ettema T.J."/>
        </authorList>
    </citation>
    <scope>NUCLEOTIDE SEQUENCE</scope>
</reference>
<dbReference type="Gene3D" id="3.90.75.20">
    <property type="match status" value="1"/>
</dbReference>
<organism evidence="2">
    <name type="scientific">marine sediment metagenome</name>
    <dbReference type="NCBI Taxonomy" id="412755"/>
    <lineage>
        <taxon>unclassified sequences</taxon>
        <taxon>metagenomes</taxon>
        <taxon>ecological metagenomes</taxon>
    </lineage>
</organism>
<accession>A0A0F9UDT6</accession>
<feature type="domain" description="HNH nuclease" evidence="1">
    <location>
        <begin position="54"/>
        <end position="93"/>
    </location>
</feature>
<dbReference type="Pfam" id="PF13392">
    <property type="entry name" value="HNH_3"/>
    <property type="match status" value="1"/>
</dbReference>
<protein>
    <recommendedName>
        <fullName evidence="1">HNH nuclease domain-containing protein</fullName>
    </recommendedName>
</protein>
<gene>
    <name evidence="2" type="ORF">LCGC14_0542410</name>
</gene>
<dbReference type="EMBL" id="LAZR01000727">
    <property type="protein sequence ID" value="KKN59406.1"/>
    <property type="molecule type" value="Genomic_DNA"/>
</dbReference>
<dbReference type="AlphaFoldDB" id="A0A0F9UDT6"/>
<name>A0A0F9UDT6_9ZZZZ</name>
<proteinExistence type="predicted"/>
<evidence type="ECO:0000259" key="1">
    <source>
        <dbReference type="Pfam" id="PF13392"/>
    </source>
</evidence>
<dbReference type="InterPro" id="IPR044925">
    <property type="entry name" value="His-Me_finger_sf"/>
</dbReference>
<dbReference type="SUPFAM" id="SSF54060">
    <property type="entry name" value="His-Me finger endonucleases"/>
    <property type="match status" value="1"/>
</dbReference>
<comment type="caution">
    <text evidence="2">The sequence shown here is derived from an EMBL/GenBank/DDBJ whole genome shotgun (WGS) entry which is preliminary data.</text>
</comment>
<dbReference type="InterPro" id="IPR003615">
    <property type="entry name" value="HNH_nuc"/>
</dbReference>
<sequence length="168" mass="19585">MSEMRQIPGFPSYSITKTGRVWSNHSRKWLKLGVDKQGRITTWLWREGRQYQQFVHRLLLQTYVGPCPVGMMSMHKDGDETNFRLDNLQWATMVQIAQARIDRGTNYMPDTRGERQGCSKLTEDQVHEIFSMYRTGGYLQRTLAELFGVTQSNISCIVTRKTWQCVSI</sequence>